<evidence type="ECO:0000313" key="2">
    <source>
        <dbReference type="EMBL" id="PSI02117.1"/>
    </source>
</evidence>
<dbReference type="Gene3D" id="3.10.180.10">
    <property type="entry name" value="2,3-Dihydroxybiphenyl 1,2-Dioxygenase, domain 1"/>
    <property type="match status" value="1"/>
</dbReference>
<comment type="caution">
    <text evidence="2">The sequence shown here is derived from an EMBL/GenBank/DDBJ whole genome shotgun (WGS) entry which is preliminary data.</text>
</comment>
<keyword evidence="3" id="KW-1185">Reference proteome</keyword>
<dbReference type="InterPro" id="IPR041581">
    <property type="entry name" value="Glyoxalase_6"/>
</dbReference>
<reference evidence="3" key="1">
    <citation type="submission" date="2018-03" db="EMBL/GenBank/DDBJ databases">
        <title>Ecological and genomic features of two cosmopolitan and abundant freshwater picocyanobacteria.</title>
        <authorList>
            <person name="Cabello-Yeves P.J."/>
            <person name="Picazo A."/>
            <person name="Camacho A."/>
            <person name="Callieri C."/>
            <person name="Rosselli R."/>
            <person name="Roda-Garcia J."/>
            <person name="Coutinho F.H."/>
            <person name="Rodriguez-Valera F."/>
        </authorList>
    </citation>
    <scope>NUCLEOTIDE SEQUENCE [LARGE SCALE GENOMIC DNA]</scope>
    <source>
        <strain evidence="3">Tous</strain>
    </source>
</reference>
<proteinExistence type="predicted"/>
<dbReference type="RefSeq" id="WP_106499390.1">
    <property type="nucleotide sequence ID" value="NZ_PXVC01000011.1"/>
</dbReference>
<evidence type="ECO:0000259" key="1">
    <source>
        <dbReference type="Pfam" id="PF18029"/>
    </source>
</evidence>
<accession>A0A2P7EFU6</accession>
<gene>
    <name evidence="2" type="ORF">C7K08_04125</name>
</gene>
<evidence type="ECO:0000313" key="3">
    <source>
        <dbReference type="Proteomes" id="UP000240206"/>
    </source>
</evidence>
<dbReference type="STRING" id="1910958.BTM30_00770"/>
<protein>
    <recommendedName>
        <fullName evidence="1">Glyoxalase-like domain-containing protein</fullName>
    </recommendedName>
</protein>
<dbReference type="AlphaFoldDB" id="A0A2P7EFU6"/>
<dbReference type="Pfam" id="PF18029">
    <property type="entry name" value="Glyoxalase_6"/>
    <property type="match status" value="1"/>
</dbReference>
<feature type="domain" description="Glyoxalase-like" evidence="1">
    <location>
        <begin position="8"/>
        <end position="110"/>
    </location>
</feature>
<dbReference type="InterPro" id="IPR029068">
    <property type="entry name" value="Glyas_Bleomycin-R_OHBP_Dase"/>
</dbReference>
<dbReference type="Proteomes" id="UP000240206">
    <property type="component" value="Unassembled WGS sequence"/>
</dbReference>
<name>A0A2P7EFU6_9SYNE</name>
<dbReference type="SUPFAM" id="SSF54593">
    <property type="entry name" value="Glyoxalase/Bleomycin resistance protein/Dihydroxybiphenyl dioxygenase"/>
    <property type="match status" value="1"/>
</dbReference>
<sequence length="123" mass="13295">MNASPFWVLASNNPADLAHFYAALANENAIKKGAIWLVAFAGAGELLFYCPSRQRPQPAQVGRLALCLPVTKLEQAIALALTLGGQLLEPSRQESFGREAWLADPEGNKLLLLEPAEVSQNQP</sequence>
<dbReference type="EMBL" id="PXVC01000011">
    <property type="protein sequence ID" value="PSI02117.1"/>
    <property type="molecule type" value="Genomic_DNA"/>
</dbReference>
<organism evidence="2 3">
    <name type="scientific">Synechococcus lacustris str. Tous</name>
    <dbReference type="NCBI Taxonomy" id="1910958"/>
    <lineage>
        <taxon>Bacteria</taxon>
        <taxon>Bacillati</taxon>
        <taxon>Cyanobacteriota</taxon>
        <taxon>Cyanophyceae</taxon>
        <taxon>Synechococcales</taxon>
        <taxon>Synechococcaceae</taxon>
        <taxon>Synechococcus</taxon>
    </lineage>
</organism>